<gene>
    <name evidence="2" type="ORF">N7539_008668</name>
</gene>
<evidence type="ECO:0000313" key="3">
    <source>
        <dbReference type="Proteomes" id="UP001148312"/>
    </source>
</evidence>
<comment type="caution">
    <text evidence="2">The sequence shown here is derived from an EMBL/GenBank/DDBJ whole genome shotgun (WGS) entry which is preliminary data.</text>
</comment>
<feature type="domain" description="Nudix hydrolase" evidence="1">
    <location>
        <begin position="84"/>
        <end position="242"/>
    </location>
</feature>
<dbReference type="Proteomes" id="UP001148312">
    <property type="component" value="Unassembled WGS sequence"/>
</dbReference>
<proteinExistence type="predicted"/>
<reference evidence="2" key="2">
    <citation type="journal article" date="2023" name="IMA Fungus">
        <title>Comparative genomic study of the Penicillium genus elucidates a diverse pangenome and 15 lateral gene transfer events.</title>
        <authorList>
            <person name="Petersen C."/>
            <person name="Sorensen T."/>
            <person name="Nielsen M.R."/>
            <person name="Sondergaard T.E."/>
            <person name="Sorensen J.L."/>
            <person name="Fitzpatrick D.A."/>
            <person name="Frisvad J.C."/>
            <person name="Nielsen K.L."/>
        </authorList>
    </citation>
    <scope>NUCLEOTIDE SEQUENCE</scope>
    <source>
        <strain evidence="2">IBT 30728</strain>
    </source>
</reference>
<protein>
    <recommendedName>
        <fullName evidence="1">Nudix hydrolase domain-containing protein</fullName>
    </recommendedName>
</protein>
<dbReference type="EMBL" id="JAPWDQ010000013">
    <property type="protein sequence ID" value="KAJ5472099.1"/>
    <property type="molecule type" value="Genomic_DNA"/>
</dbReference>
<dbReference type="GeneID" id="81628513"/>
<dbReference type="Gene3D" id="3.90.79.10">
    <property type="entry name" value="Nucleoside Triphosphate Pyrophosphohydrolase"/>
    <property type="match status" value="1"/>
</dbReference>
<reference evidence="2" key="1">
    <citation type="submission" date="2022-12" db="EMBL/GenBank/DDBJ databases">
        <authorList>
            <person name="Petersen C."/>
        </authorList>
    </citation>
    <scope>NUCLEOTIDE SEQUENCE</scope>
    <source>
        <strain evidence="2">IBT 30728</strain>
    </source>
</reference>
<name>A0A9W9WR49_9EURO</name>
<dbReference type="PROSITE" id="PS51462">
    <property type="entry name" value="NUDIX"/>
    <property type="match status" value="1"/>
</dbReference>
<dbReference type="Pfam" id="PF00293">
    <property type="entry name" value="NUDIX"/>
    <property type="match status" value="1"/>
</dbReference>
<dbReference type="RefSeq" id="XP_056786645.1">
    <property type="nucleotide sequence ID" value="XM_056938263.1"/>
</dbReference>
<evidence type="ECO:0000259" key="1">
    <source>
        <dbReference type="PROSITE" id="PS51462"/>
    </source>
</evidence>
<evidence type="ECO:0000313" key="2">
    <source>
        <dbReference type="EMBL" id="KAJ5472099.1"/>
    </source>
</evidence>
<sequence length="275" mass="31787">MMLEAWTFKFPVPQRYRNIIAFIVNYLEKEDCHARFEKRPILNHVNGNDQYRPFLGVPLLPESINAGSVKIPLHRLRELFPDIQRFTAMAIILAYHPDSPTELRVLLIKRNGKNSSWGNIWEPAGGGPGDEDRTILDSAARESEEETNIWPSRFAGMALTCAFYHTDRKTGNLVVMRTLGFIINHNEEIMAQRIWSHEMQQSIGQSSVQISEEHLDHCWFTEEEVRSAALSEEAVPQQGPFTMLRAKRDMVLLAFELFRRNKRQEWPPSIKTVLS</sequence>
<accession>A0A9W9WR49</accession>
<dbReference type="AlphaFoldDB" id="A0A9W9WR49"/>
<organism evidence="2 3">
    <name type="scientific">Penicillium diatomitis</name>
    <dbReference type="NCBI Taxonomy" id="2819901"/>
    <lineage>
        <taxon>Eukaryota</taxon>
        <taxon>Fungi</taxon>
        <taxon>Dikarya</taxon>
        <taxon>Ascomycota</taxon>
        <taxon>Pezizomycotina</taxon>
        <taxon>Eurotiomycetes</taxon>
        <taxon>Eurotiomycetidae</taxon>
        <taxon>Eurotiales</taxon>
        <taxon>Aspergillaceae</taxon>
        <taxon>Penicillium</taxon>
    </lineage>
</organism>
<dbReference type="SUPFAM" id="SSF55811">
    <property type="entry name" value="Nudix"/>
    <property type="match status" value="1"/>
</dbReference>
<dbReference type="InterPro" id="IPR000086">
    <property type="entry name" value="NUDIX_hydrolase_dom"/>
</dbReference>
<keyword evidence="3" id="KW-1185">Reference proteome</keyword>
<dbReference type="InterPro" id="IPR015797">
    <property type="entry name" value="NUDIX_hydrolase-like_dom_sf"/>
</dbReference>